<feature type="compositionally biased region" description="Basic residues" evidence="3">
    <location>
        <begin position="549"/>
        <end position="566"/>
    </location>
</feature>
<protein>
    <submittedName>
        <fullName evidence="5">Tubby protein</fullName>
    </submittedName>
</protein>
<feature type="compositionally biased region" description="Basic and acidic residues" evidence="3">
    <location>
        <begin position="511"/>
        <end position="520"/>
    </location>
</feature>
<dbReference type="PROSITE" id="PS50089">
    <property type="entry name" value="ZF_RING_2"/>
    <property type="match status" value="1"/>
</dbReference>
<dbReference type="PANTHER" id="PTHR16517">
    <property type="entry name" value="TUBBY-RELATED"/>
    <property type="match status" value="1"/>
</dbReference>
<evidence type="ECO:0000259" key="4">
    <source>
        <dbReference type="PROSITE" id="PS50089"/>
    </source>
</evidence>
<proteinExistence type="inferred from homology"/>
<feature type="region of interest" description="Disordered" evidence="3">
    <location>
        <begin position="1"/>
        <end position="87"/>
    </location>
</feature>
<dbReference type="SUPFAM" id="SSF57850">
    <property type="entry name" value="RING/U-box"/>
    <property type="match status" value="1"/>
</dbReference>
<feature type="compositionally biased region" description="Low complexity" evidence="3">
    <location>
        <begin position="40"/>
        <end position="49"/>
    </location>
</feature>
<dbReference type="Pfam" id="PF01167">
    <property type="entry name" value="Tub"/>
    <property type="match status" value="1"/>
</dbReference>
<keyword evidence="2" id="KW-0863">Zinc-finger</keyword>
<evidence type="ECO:0000313" key="5">
    <source>
        <dbReference type="EMBL" id="GBG28080.1"/>
    </source>
</evidence>
<dbReference type="GO" id="GO:0008270">
    <property type="term" value="F:zinc ion binding"/>
    <property type="evidence" value="ECO:0007669"/>
    <property type="project" value="UniProtKB-KW"/>
</dbReference>
<dbReference type="InterPro" id="IPR025659">
    <property type="entry name" value="Tubby-like_C"/>
</dbReference>
<evidence type="ECO:0000256" key="2">
    <source>
        <dbReference type="PROSITE-ProRule" id="PRU00175"/>
    </source>
</evidence>
<feature type="compositionally biased region" description="Polar residues" evidence="3">
    <location>
        <begin position="416"/>
        <end position="427"/>
    </location>
</feature>
<dbReference type="Gene3D" id="3.30.40.10">
    <property type="entry name" value="Zinc/RING finger domain, C3HC4 (zinc finger)"/>
    <property type="match status" value="1"/>
</dbReference>
<feature type="compositionally biased region" description="Basic residues" evidence="3">
    <location>
        <begin position="1"/>
        <end position="11"/>
    </location>
</feature>
<gene>
    <name evidence="5" type="ORF">FCC1311_043032</name>
</gene>
<comment type="caution">
    <text evidence="5">The sequence shown here is derived from an EMBL/GenBank/DDBJ whole genome shotgun (WGS) entry which is preliminary data.</text>
</comment>
<dbReference type="InterPro" id="IPR001841">
    <property type="entry name" value="Znf_RING"/>
</dbReference>
<dbReference type="InParanoid" id="A0A2R5GAP4"/>
<evidence type="ECO:0000256" key="1">
    <source>
        <dbReference type="ARBA" id="ARBA00007129"/>
    </source>
</evidence>
<name>A0A2R5GAP4_9STRA</name>
<dbReference type="OrthoDB" id="8775810at2759"/>
<keyword evidence="6" id="KW-1185">Reference proteome</keyword>
<keyword evidence="2" id="KW-0479">Metal-binding</keyword>
<dbReference type="Proteomes" id="UP000241890">
    <property type="component" value="Unassembled WGS sequence"/>
</dbReference>
<feature type="compositionally biased region" description="Polar residues" evidence="3">
    <location>
        <begin position="380"/>
        <end position="391"/>
    </location>
</feature>
<reference evidence="5 6" key="1">
    <citation type="submission" date="2017-12" db="EMBL/GenBank/DDBJ databases">
        <title>Sequencing, de novo assembly and annotation of complete genome of a new Thraustochytrid species, strain FCC1311.</title>
        <authorList>
            <person name="Sedici K."/>
            <person name="Godart F."/>
            <person name="Aiese Cigliano R."/>
            <person name="Sanseverino W."/>
            <person name="Barakat M."/>
            <person name="Ortet P."/>
            <person name="Marechal E."/>
            <person name="Cagnac O."/>
            <person name="Amato A."/>
        </authorList>
    </citation>
    <scope>NUCLEOTIDE SEQUENCE [LARGE SCALE GENOMIC DNA]</scope>
</reference>
<dbReference type="Gene3D" id="3.20.90.10">
    <property type="entry name" value="Tubby Protein, Chain A"/>
    <property type="match status" value="2"/>
</dbReference>
<feature type="domain" description="RING-type" evidence="4">
    <location>
        <begin position="137"/>
        <end position="188"/>
    </location>
</feature>
<organism evidence="5 6">
    <name type="scientific">Hondaea fermentalgiana</name>
    <dbReference type="NCBI Taxonomy" id="2315210"/>
    <lineage>
        <taxon>Eukaryota</taxon>
        <taxon>Sar</taxon>
        <taxon>Stramenopiles</taxon>
        <taxon>Bigyra</taxon>
        <taxon>Labyrinthulomycetes</taxon>
        <taxon>Thraustochytrida</taxon>
        <taxon>Thraustochytriidae</taxon>
        <taxon>Hondaea</taxon>
    </lineage>
</organism>
<evidence type="ECO:0000313" key="6">
    <source>
        <dbReference type="Proteomes" id="UP000241890"/>
    </source>
</evidence>
<feature type="compositionally biased region" description="Basic and acidic residues" evidence="3">
    <location>
        <begin position="442"/>
        <end position="459"/>
    </location>
</feature>
<dbReference type="InterPro" id="IPR013083">
    <property type="entry name" value="Znf_RING/FYVE/PHD"/>
</dbReference>
<keyword evidence="2" id="KW-0862">Zinc</keyword>
<feature type="compositionally biased region" description="Basic and acidic residues" evidence="3">
    <location>
        <begin position="54"/>
        <end position="63"/>
    </location>
</feature>
<accession>A0A2R5GAP4</accession>
<comment type="similarity">
    <text evidence="1">Belongs to the TUB family.</text>
</comment>
<dbReference type="EMBL" id="BEYU01000039">
    <property type="protein sequence ID" value="GBG28080.1"/>
    <property type="molecule type" value="Genomic_DNA"/>
</dbReference>
<evidence type="ECO:0000256" key="3">
    <source>
        <dbReference type="SAM" id="MobiDB-lite"/>
    </source>
</evidence>
<feature type="compositionally biased region" description="Basic and acidic residues" evidence="3">
    <location>
        <begin position="392"/>
        <end position="401"/>
    </location>
</feature>
<dbReference type="InterPro" id="IPR000007">
    <property type="entry name" value="Tubby_C"/>
</dbReference>
<dbReference type="AlphaFoldDB" id="A0A2R5GAP4"/>
<dbReference type="SUPFAM" id="SSF54518">
    <property type="entry name" value="Tubby C-terminal domain-like"/>
    <property type="match status" value="1"/>
</dbReference>
<feature type="region of interest" description="Disordered" evidence="3">
    <location>
        <begin position="380"/>
        <end position="578"/>
    </location>
</feature>
<dbReference type="CDD" id="cd16448">
    <property type="entry name" value="RING-H2"/>
    <property type="match status" value="1"/>
</dbReference>
<feature type="compositionally biased region" description="Acidic residues" evidence="3">
    <location>
        <begin position="461"/>
        <end position="510"/>
    </location>
</feature>
<dbReference type="PANTHER" id="PTHR16517:SF7">
    <property type="entry name" value="PROTEIN KING TUBBY"/>
    <property type="match status" value="1"/>
</dbReference>
<sequence>MEGQTRLKRARTSSLDVRPLKELERPEEEDLEQRQEDLQQQRQQQQQQQAHRTLGSDHRHERTPLQQQQQQQQQRRSATSTSRPCAKKIKRVGSVVDTAVPPPALPPLLGLGSCSSDGTRSITSSTASVMSDADEYCFICMNGFSARRPRTPIPCANKCNQHPVHAKCIYEWRECKSGREHSSCPLCRGRLGEIAYVPRDRIGSHRFRNSLDARKAFLTAPVPQTAGVVRCYVRAFCAQGASTRYELFLQAPTTLRYPLGPLPSMDEPKYGDQILAISHKRPEVDDISDAQSHGPTSLDELTAQLDISMDVSAPLGTTLDRCSDAYLGHVASSFRGLEHTIYGPDDQVEVGAVRYTQNRLGRAVGPRRIHVCFPSLERAQSSRDALASRSRNNQDADRDAENALDAIVPHPERSLRSSSPKEQSPVRSTDADAYADAPGSATRHDNLHNNNYHDQRQQNDDISDEDEKQVDEDMDIENDDDNDEEDEEDDDDDDDDHDDDDDEQQQQEENENSHGNRPEDDSGLDGVHAVVAGEDEMPLLSPILPPSPLRRRRTSASRSTRSKRNREQRPNWNTRVHLPTHDDERLSASLRRAAAENTMSPAHHQQKLIFGANKTPYWLPTISAFSLDFCGRVTLPSNKNFQLMVNGSSDVALQFGKVAESPEAELFTLDVSWPLSPLQAFGVALSACDRKLLCSPI</sequence>